<dbReference type="AlphaFoldDB" id="A0A9P9BNZ3"/>
<dbReference type="GeneID" id="70186557"/>
<dbReference type="RefSeq" id="XP_046010783.1">
    <property type="nucleotide sequence ID" value="XM_046157011.1"/>
</dbReference>
<evidence type="ECO:0000313" key="1">
    <source>
        <dbReference type="EMBL" id="KAH7027984.1"/>
    </source>
</evidence>
<protein>
    <submittedName>
        <fullName evidence="1">Uncharacterized protein</fullName>
    </submittedName>
</protein>
<accession>A0A9P9BNZ3</accession>
<sequence length="186" mass="21045">MSASGIVPTALMGRTCDFGFTPVVQNYEENPRAACSQERLVVIDSAGATIMFDDEIWLFAEQLRKTYSRSCVQSAPDTFGLRRECCYLSTPAGYSLHDRTVQYHVRGSSLAWKCDYSKDDQVETEHSNPKCQGPVKTVDWRPQSRIAPNRSWQRSKPFLPSKASMGGRVELMELRALLVARDYRPL</sequence>
<evidence type="ECO:0000313" key="2">
    <source>
        <dbReference type="Proteomes" id="UP000756346"/>
    </source>
</evidence>
<dbReference type="Proteomes" id="UP000756346">
    <property type="component" value="Unassembled WGS sequence"/>
</dbReference>
<proteinExistence type="predicted"/>
<organism evidence="1 2">
    <name type="scientific">Microdochium trichocladiopsis</name>
    <dbReference type="NCBI Taxonomy" id="1682393"/>
    <lineage>
        <taxon>Eukaryota</taxon>
        <taxon>Fungi</taxon>
        <taxon>Dikarya</taxon>
        <taxon>Ascomycota</taxon>
        <taxon>Pezizomycotina</taxon>
        <taxon>Sordariomycetes</taxon>
        <taxon>Xylariomycetidae</taxon>
        <taxon>Xylariales</taxon>
        <taxon>Microdochiaceae</taxon>
        <taxon>Microdochium</taxon>
    </lineage>
</organism>
<reference evidence="1" key="1">
    <citation type="journal article" date="2021" name="Nat. Commun.">
        <title>Genetic determinants of endophytism in the Arabidopsis root mycobiome.</title>
        <authorList>
            <person name="Mesny F."/>
            <person name="Miyauchi S."/>
            <person name="Thiergart T."/>
            <person name="Pickel B."/>
            <person name="Atanasova L."/>
            <person name="Karlsson M."/>
            <person name="Huettel B."/>
            <person name="Barry K.W."/>
            <person name="Haridas S."/>
            <person name="Chen C."/>
            <person name="Bauer D."/>
            <person name="Andreopoulos W."/>
            <person name="Pangilinan J."/>
            <person name="LaButti K."/>
            <person name="Riley R."/>
            <person name="Lipzen A."/>
            <person name="Clum A."/>
            <person name="Drula E."/>
            <person name="Henrissat B."/>
            <person name="Kohler A."/>
            <person name="Grigoriev I.V."/>
            <person name="Martin F.M."/>
            <person name="Hacquard S."/>
        </authorList>
    </citation>
    <scope>NUCLEOTIDE SEQUENCE</scope>
    <source>
        <strain evidence="1">MPI-CAGE-CH-0230</strain>
    </source>
</reference>
<comment type="caution">
    <text evidence="1">The sequence shown here is derived from an EMBL/GenBank/DDBJ whole genome shotgun (WGS) entry which is preliminary data.</text>
</comment>
<gene>
    <name evidence="1" type="ORF">B0I36DRAFT_351437</name>
</gene>
<name>A0A9P9BNZ3_9PEZI</name>
<keyword evidence="2" id="KW-1185">Reference proteome</keyword>
<dbReference type="EMBL" id="JAGTJQ010000007">
    <property type="protein sequence ID" value="KAH7027984.1"/>
    <property type="molecule type" value="Genomic_DNA"/>
</dbReference>